<dbReference type="PANTHER" id="PTHR32125">
    <property type="entry name" value="2-C-METHYL-D-ERYTHRITOL 4-PHOSPHATE CYTIDYLYLTRANSFERASE, CHLOROPLASTIC"/>
    <property type="match status" value="1"/>
</dbReference>
<dbReference type="SUPFAM" id="SSF53448">
    <property type="entry name" value="Nucleotide-diphospho-sugar transferases"/>
    <property type="match status" value="1"/>
</dbReference>
<name>A0A191W1G0_VIBAN</name>
<dbReference type="UniPathway" id="UPA00056">
    <property type="reaction ID" value="UER00093"/>
</dbReference>
<evidence type="ECO:0000256" key="4">
    <source>
        <dbReference type="ARBA" id="ARBA00022679"/>
    </source>
</evidence>
<dbReference type="EMBL" id="JAHGUI010000051">
    <property type="protein sequence ID" value="MBT2919547.1"/>
    <property type="molecule type" value="Genomic_DNA"/>
</dbReference>
<dbReference type="PANTHER" id="PTHR32125:SF4">
    <property type="entry name" value="2-C-METHYL-D-ERYTHRITOL 4-PHOSPHATE CYTIDYLYLTRANSFERASE, CHLOROPLASTIC"/>
    <property type="match status" value="1"/>
</dbReference>
<gene>
    <name evidence="7 11" type="primary">ispD</name>
    <name evidence="8" type="ORF">DYL72_10115</name>
    <name evidence="9" type="ORF">EAY07_16045</name>
    <name evidence="10" type="ORF">EAY46_10325</name>
    <name evidence="11" type="ORF">PL14_12740</name>
</gene>
<dbReference type="STRING" id="55601.AA407_10790"/>
<proteinExistence type="inferred from homology"/>
<keyword evidence="6 7" id="KW-0414">Isoprene biosynthesis</keyword>
<dbReference type="EMBL" id="CP034672">
    <property type="protein sequence ID" value="AZS25331.1"/>
    <property type="molecule type" value="Genomic_DNA"/>
</dbReference>
<evidence type="ECO:0000256" key="5">
    <source>
        <dbReference type="ARBA" id="ARBA00022695"/>
    </source>
</evidence>
<evidence type="ECO:0000256" key="2">
    <source>
        <dbReference type="ARBA" id="ARBA00004787"/>
    </source>
</evidence>
<evidence type="ECO:0000313" key="15">
    <source>
        <dbReference type="Proteomes" id="UP000726136"/>
    </source>
</evidence>
<dbReference type="Proteomes" id="UP000078309">
    <property type="component" value="Unassembled WGS sequence"/>
</dbReference>
<dbReference type="RefSeq" id="WP_010320457.1">
    <property type="nucleotide sequence ID" value="NZ_AJYT02000196.1"/>
</dbReference>
<dbReference type="OrthoDB" id="9806837at2"/>
<reference evidence="11" key="4">
    <citation type="submission" date="2021-05" db="EMBL/GenBank/DDBJ databases">
        <authorList>
            <person name="Kalatzis P.G."/>
            <person name="Castillo D."/>
            <person name="D'Alvise P."/>
            <person name="Middelboe M."/>
            <person name="Gram L."/>
        </authorList>
    </citation>
    <scope>NUCLEOTIDE SEQUENCE</scope>
    <source>
        <strain evidence="11">90-11-286</strain>
    </source>
</reference>
<dbReference type="EMBL" id="RDPI01000010">
    <property type="protein sequence ID" value="MBF4373477.1"/>
    <property type="molecule type" value="Genomic_DNA"/>
</dbReference>
<dbReference type="PROSITE" id="PS01295">
    <property type="entry name" value="ISPD"/>
    <property type="match status" value="1"/>
</dbReference>
<dbReference type="HAMAP" id="MF_00108">
    <property type="entry name" value="IspD"/>
    <property type="match status" value="1"/>
</dbReference>
<evidence type="ECO:0000256" key="6">
    <source>
        <dbReference type="ARBA" id="ARBA00023229"/>
    </source>
</evidence>
<dbReference type="Proteomes" id="UP000256923">
    <property type="component" value="Chromosome 1"/>
</dbReference>
<evidence type="ECO:0000256" key="1">
    <source>
        <dbReference type="ARBA" id="ARBA00001282"/>
    </source>
</evidence>
<dbReference type="InterPro" id="IPR018294">
    <property type="entry name" value="ISPD_synthase_CS"/>
</dbReference>
<reference evidence="14 15" key="3">
    <citation type="journal article" date="2021" name="PeerJ">
        <title>Analysis of 44 Vibrio anguillarum genomes reveals high genetic diversity.</title>
        <authorList>
            <person name="Hansen M.J."/>
            <person name="Dalsgaard I."/>
        </authorList>
    </citation>
    <scope>NUCLEOTIDE SEQUENCE [LARGE SCALE GENOMIC DNA]</scope>
    <source>
        <strain evidence="10 15">040915-1/1B</strain>
        <strain evidence="9 14">17-16730-2A</strain>
    </source>
</reference>
<comment type="pathway">
    <text evidence="2 7">Isoprenoid biosynthesis; isopentenyl diphosphate biosynthesis via DXP pathway; isopentenyl diphosphate from 1-deoxy-D-xylulose 5-phosphate: step 2/6.</text>
</comment>
<evidence type="ECO:0000256" key="7">
    <source>
        <dbReference type="HAMAP-Rule" id="MF_00108"/>
    </source>
</evidence>
<comment type="function">
    <text evidence="7">Catalyzes the formation of 4-diphosphocytidyl-2-C-methyl-D-erythritol from CTP and 2-C-methyl-D-erythritol 4-phosphate (MEP).</text>
</comment>
<evidence type="ECO:0000313" key="14">
    <source>
        <dbReference type="Proteomes" id="UP000722957"/>
    </source>
</evidence>
<dbReference type="AlphaFoldDB" id="A0A191W1G0"/>
<keyword evidence="15" id="KW-1185">Reference proteome</keyword>
<keyword evidence="5 7" id="KW-0548">Nucleotidyltransferase</keyword>
<feature type="site" description="Positions MEP for the nucleophilic attack" evidence="7">
    <location>
        <position position="159"/>
    </location>
</feature>
<dbReference type="InterPro" id="IPR029044">
    <property type="entry name" value="Nucleotide-diphossugar_trans"/>
</dbReference>
<dbReference type="Pfam" id="PF01128">
    <property type="entry name" value="IspD"/>
    <property type="match status" value="1"/>
</dbReference>
<dbReference type="GO" id="GO:0050518">
    <property type="term" value="F:2-C-methyl-D-erythritol 4-phosphate cytidylyltransferase activity"/>
    <property type="evidence" value="ECO:0007669"/>
    <property type="project" value="UniProtKB-UniRule"/>
</dbReference>
<dbReference type="GO" id="GO:0019288">
    <property type="term" value="P:isopentenyl diphosphate biosynthetic process, methylerythritol 4-phosphate pathway"/>
    <property type="evidence" value="ECO:0007669"/>
    <property type="project" value="UniProtKB-UniRule"/>
</dbReference>
<dbReference type="EC" id="2.7.7.60" evidence="7"/>
<evidence type="ECO:0000313" key="11">
    <source>
        <dbReference type="EMBL" id="MBT2919547.1"/>
    </source>
</evidence>
<comment type="catalytic activity">
    <reaction evidence="1 7">
        <text>2-C-methyl-D-erythritol 4-phosphate + CTP + H(+) = 4-CDP-2-C-methyl-D-erythritol + diphosphate</text>
        <dbReference type="Rhea" id="RHEA:13429"/>
        <dbReference type="ChEBI" id="CHEBI:15378"/>
        <dbReference type="ChEBI" id="CHEBI:33019"/>
        <dbReference type="ChEBI" id="CHEBI:37563"/>
        <dbReference type="ChEBI" id="CHEBI:57823"/>
        <dbReference type="ChEBI" id="CHEBI:58262"/>
        <dbReference type="EC" id="2.7.7.60"/>
    </reaction>
</comment>
<dbReference type="InterPro" id="IPR034683">
    <property type="entry name" value="IspD/TarI"/>
</dbReference>
<protein>
    <recommendedName>
        <fullName evidence="7">2-C-methyl-D-erythritol 4-phosphate cytidylyltransferase</fullName>
        <ecNumber evidence="7">2.7.7.60</ecNumber>
    </recommendedName>
    <alternativeName>
        <fullName evidence="7">4-diphosphocytidyl-2C-methyl-D-erythritol synthase</fullName>
    </alternativeName>
    <alternativeName>
        <fullName evidence="7">MEP cytidylyltransferase</fullName>
        <shortName evidence="7">MCT</shortName>
    </alternativeName>
</protein>
<dbReference type="InterPro" id="IPR050088">
    <property type="entry name" value="IspD/TarI_cytidylyltransf_bact"/>
</dbReference>
<dbReference type="NCBIfam" id="TIGR00453">
    <property type="entry name" value="ispD"/>
    <property type="match status" value="1"/>
</dbReference>
<evidence type="ECO:0000313" key="10">
    <source>
        <dbReference type="EMBL" id="MBF4373477.1"/>
    </source>
</evidence>
<dbReference type="Proteomes" id="UP000726136">
    <property type="component" value="Unassembled WGS sequence"/>
</dbReference>
<feature type="site" description="Transition state stabilizer" evidence="7">
    <location>
        <position position="27"/>
    </location>
</feature>
<evidence type="ECO:0000256" key="3">
    <source>
        <dbReference type="ARBA" id="ARBA00009789"/>
    </source>
</evidence>
<reference evidence="8 13" key="2">
    <citation type="submission" date="2018-12" db="EMBL/GenBank/DDBJ databases">
        <title>Characterization and Draft Genome of Vibrio anguillarum J360 Marine Pathogen Isolated from an Outbreak in Lumpfish (Cyclopterus lumpus).</title>
        <authorList>
            <person name="Vasquez J.I."/>
            <person name="Cao T."/>
            <person name="Chakraborty S."/>
            <person name="Gnanagobal H."/>
            <person name="Wescot J."/>
            <person name="Boyce D."/>
            <person name="Santander J."/>
        </authorList>
    </citation>
    <scope>NUCLEOTIDE SEQUENCE [LARGE SCALE GENOMIC DNA]</scope>
    <source>
        <strain evidence="8 13">J360</strain>
    </source>
</reference>
<reference evidence="11 12" key="1">
    <citation type="journal article" date="2017" name="J. Fish Dis.">
        <title>Comparative assessment of Vibrio virulence in marine fish larvae.</title>
        <authorList>
            <person name="Ronneseth A."/>
            <person name="Castillo D."/>
            <person name="D'Alvise P."/>
            <person name="Tonnesen O."/>
            <person name="Haugland G."/>
            <person name="Grotkjaer T."/>
            <person name="Engell-Sorensen K."/>
            <person name="Norremark L."/>
            <person name="Bergh O."/>
            <person name="Wergeland H.I."/>
            <person name="Gram L."/>
        </authorList>
    </citation>
    <scope>NUCLEOTIDE SEQUENCE [LARGE SCALE GENOMIC DNA]</scope>
    <source>
        <strain evidence="11 12">90-11-286</strain>
    </source>
</reference>
<dbReference type="OMA" id="TPMLIHA"/>
<dbReference type="Gene3D" id="3.90.550.10">
    <property type="entry name" value="Spore Coat Polysaccharide Biosynthesis Protein SpsA, Chain A"/>
    <property type="match status" value="1"/>
</dbReference>
<dbReference type="InterPro" id="IPR001228">
    <property type="entry name" value="IspD"/>
</dbReference>
<organism evidence="9 14">
    <name type="scientific">Vibrio anguillarum</name>
    <name type="common">Listonella anguillarum</name>
    <dbReference type="NCBI Taxonomy" id="55601"/>
    <lineage>
        <taxon>Bacteria</taxon>
        <taxon>Pseudomonadati</taxon>
        <taxon>Pseudomonadota</taxon>
        <taxon>Gammaproteobacteria</taxon>
        <taxon>Vibrionales</taxon>
        <taxon>Vibrionaceae</taxon>
        <taxon>Vibrio</taxon>
    </lineage>
</organism>
<evidence type="ECO:0000313" key="12">
    <source>
        <dbReference type="Proteomes" id="UP000078309"/>
    </source>
</evidence>
<dbReference type="Proteomes" id="UP000722957">
    <property type="component" value="Unassembled WGS sequence"/>
</dbReference>
<dbReference type="CDD" id="cd02516">
    <property type="entry name" value="CDP-ME_synthetase"/>
    <property type="match status" value="1"/>
</dbReference>
<dbReference type="EMBL" id="RDOM01000053">
    <property type="protein sequence ID" value="MBF4273508.1"/>
    <property type="molecule type" value="Genomic_DNA"/>
</dbReference>
<dbReference type="FunFam" id="3.90.550.10:FF:000003">
    <property type="entry name" value="2-C-methyl-D-erythritol 4-phosphate cytidylyltransferase"/>
    <property type="match status" value="1"/>
</dbReference>
<feature type="site" description="Positions MEP for the nucleophilic attack" evidence="7">
    <location>
        <position position="215"/>
    </location>
</feature>
<accession>A0A191W1G0</accession>
<comment type="similarity">
    <text evidence="3 7">Belongs to the IspD/TarI cytidylyltransferase family. IspD subfamily.</text>
</comment>
<feature type="site" description="Transition state stabilizer" evidence="7">
    <location>
        <position position="20"/>
    </location>
</feature>
<dbReference type="KEGG" id="vau:VANGNB10_cI0434"/>
<sequence>MPHSTLSLTAIVPAAGVGSRMQADRPKQYLTIHNKTVLEHTIATLLAHPNIDRVVVAVSDDDPYYFALPLATNPNVIRVSGGQERADSVLSALQYVLANSLGEWVLVHDAARPCLTFADIDRLITTAKEHPVGAILAAPVRDTMKRADGENNIDHTVDRVALWHALTPQMFRAKPLFEALSDALDQQVIITDEASAMEWQGLHPALVAGRADNLKITQPEDLALAEFYLGRTSSLAAIGNNHD</sequence>
<evidence type="ECO:0000313" key="8">
    <source>
        <dbReference type="EMBL" id="AZS25331.1"/>
    </source>
</evidence>
<keyword evidence="4 7" id="KW-0808">Transferase</keyword>
<evidence type="ECO:0000313" key="13">
    <source>
        <dbReference type="Proteomes" id="UP000256923"/>
    </source>
</evidence>
<evidence type="ECO:0000313" key="9">
    <source>
        <dbReference type="EMBL" id="MBF4273508.1"/>
    </source>
</evidence>